<reference evidence="1 2" key="1">
    <citation type="submission" date="2019-06" db="EMBL/GenBank/DDBJ databases">
        <title>Whole genome shotgun sequence of Glutamicibacter nicotianae NBRC 14234.</title>
        <authorList>
            <person name="Hosoyama A."/>
            <person name="Uohara A."/>
            <person name="Ohji S."/>
            <person name="Ichikawa N."/>
        </authorList>
    </citation>
    <scope>NUCLEOTIDE SEQUENCE [LARGE SCALE GENOMIC DNA]</scope>
    <source>
        <strain evidence="1 2">NBRC 14234</strain>
    </source>
</reference>
<evidence type="ECO:0000313" key="2">
    <source>
        <dbReference type="Proteomes" id="UP000316242"/>
    </source>
</evidence>
<dbReference type="EMBL" id="BJNE01000001">
    <property type="protein sequence ID" value="GEC10909.1"/>
    <property type="molecule type" value="Genomic_DNA"/>
</dbReference>
<evidence type="ECO:0000313" key="1">
    <source>
        <dbReference type="EMBL" id="GEC10909.1"/>
    </source>
</evidence>
<name>A0ABQ0RGG5_GLUNI</name>
<dbReference type="SUPFAM" id="SSF53474">
    <property type="entry name" value="alpha/beta-Hydrolases"/>
    <property type="match status" value="1"/>
</dbReference>
<keyword evidence="2" id="KW-1185">Reference proteome</keyword>
<dbReference type="Gene3D" id="3.40.50.1820">
    <property type="entry name" value="alpha/beta hydrolase"/>
    <property type="match status" value="1"/>
</dbReference>
<protein>
    <recommendedName>
        <fullName evidence="3">Phospholipase/carboxylesterase</fullName>
    </recommendedName>
</protein>
<dbReference type="InterPro" id="IPR029058">
    <property type="entry name" value="AB_hydrolase_fold"/>
</dbReference>
<evidence type="ECO:0008006" key="3">
    <source>
        <dbReference type="Google" id="ProtNLM"/>
    </source>
</evidence>
<accession>A0ABQ0RGG5</accession>
<dbReference type="Proteomes" id="UP000316242">
    <property type="component" value="Unassembled WGS sequence"/>
</dbReference>
<comment type="caution">
    <text evidence="1">The sequence shown here is derived from an EMBL/GenBank/DDBJ whole genome shotgun (WGS) entry which is preliminary data.</text>
</comment>
<organism evidence="1 2">
    <name type="scientific">Glutamicibacter nicotianae</name>
    <name type="common">Arthrobacter nicotianae</name>
    <dbReference type="NCBI Taxonomy" id="37929"/>
    <lineage>
        <taxon>Bacteria</taxon>
        <taxon>Bacillati</taxon>
        <taxon>Actinomycetota</taxon>
        <taxon>Actinomycetes</taxon>
        <taxon>Micrococcales</taxon>
        <taxon>Micrococcaceae</taxon>
        <taxon>Glutamicibacter</taxon>
    </lineage>
</organism>
<gene>
    <name evidence="1" type="ORF">ANI01nite_01120</name>
</gene>
<dbReference type="RefSeq" id="WP_141355276.1">
    <property type="nucleotide sequence ID" value="NZ_BAAAWM010000001.1"/>
</dbReference>
<proteinExistence type="predicted"/>
<sequence length="214" mass="23081">MGKLNADIVVQVRHGDAHARPWVLLHGTDGRETDLLSLVHAVAPKATTIAPRGTVKTPGGFAHFRRRPDRTLDECDIRRRVRPLADAIRESLSENCLDGLPVLVGYSNGAVMSVALLTHAPDSFAAAILLRPLTPYRDEAMPPLQGLPALVLDAANDKRRSSGDGKLQSELLVQAGAQVTRKTLPGGHPLCRDDERAIKAWLDALLATHSPSNP</sequence>